<dbReference type="OrthoDB" id="9771966at2"/>
<evidence type="ECO:0000313" key="3">
    <source>
        <dbReference type="Proteomes" id="UP000289784"/>
    </source>
</evidence>
<protein>
    <submittedName>
        <fullName evidence="2">Alkaline phosphatase family protein</fullName>
    </submittedName>
</protein>
<dbReference type="Gene3D" id="3.40.720.10">
    <property type="entry name" value="Alkaline Phosphatase, subunit A"/>
    <property type="match status" value="1"/>
</dbReference>
<dbReference type="PANTHER" id="PTHR10151:SF120">
    <property type="entry name" value="BIS(5'-ADENOSYL)-TRIPHOSPHATASE"/>
    <property type="match status" value="1"/>
</dbReference>
<feature type="signal peptide" evidence="1">
    <location>
        <begin position="1"/>
        <end position="28"/>
    </location>
</feature>
<dbReference type="InterPro" id="IPR002591">
    <property type="entry name" value="Phosphodiest/P_Trfase"/>
</dbReference>
<dbReference type="Proteomes" id="UP000289784">
    <property type="component" value="Unassembled WGS sequence"/>
</dbReference>
<dbReference type="PROSITE" id="PS51257">
    <property type="entry name" value="PROKAR_LIPOPROTEIN"/>
    <property type="match status" value="1"/>
</dbReference>
<dbReference type="SUPFAM" id="SSF53649">
    <property type="entry name" value="Alkaline phosphatase-like"/>
    <property type="match status" value="1"/>
</dbReference>
<gene>
    <name evidence="2" type="ORF">EPA99_11630</name>
</gene>
<dbReference type="PANTHER" id="PTHR10151">
    <property type="entry name" value="ECTONUCLEOTIDE PYROPHOSPHATASE/PHOSPHODIESTERASE"/>
    <property type="match status" value="1"/>
</dbReference>
<proteinExistence type="predicted"/>
<dbReference type="GO" id="GO:0016787">
    <property type="term" value="F:hydrolase activity"/>
    <property type="evidence" value="ECO:0007669"/>
    <property type="project" value="UniProtKB-ARBA"/>
</dbReference>
<comment type="caution">
    <text evidence="2">The sequence shown here is derived from an EMBL/GenBank/DDBJ whole genome shotgun (WGS) entry which is preliminary data.</text>
</comment>
<feature type="chain" id="PRO_5020712145" evidence="1">
    <location>
        <begin position="29"/>
        <end position="420"/>
    </location>
</feature>
<dbReference type="RefSeq" id="WP_129471385.1">
    <property type="nucleotide sequence ID" value="NZ_SAWZ01000005.1"/>
</dbReference>
<dbReference type="AlphaFoldDB" id="A0A4Q1JUJ0"/>
<sequence length="420" mass="45266">MFLRPASCLALVCALLLCACQTHPPAPAGVAPAAPAQVLLISIDGLRASYLGQGDSPTLDRLAAQGVRAAWMNPSYPSLTFPNHYTLVTGLRPDHHGMIHNMMQVEALGHFKVADTDTTGDGRWWSQAQPVWVTAEQAHLPTAIWAWPGSAAEIDGVRPSRYRLYDHDVSAMDRANEVADWLSTGPVAQRPRLAALYLEMVDNAGHSYGPDAPETRAAVRTVDAAIGHLLAVLEQRGLAGQVNVIVVSDHGMAPVPPAQVLALEDMADPADAQWISNGQVIGFEPRPGHRAQAEARLLGRHDHYSCWRKGELPAHWQYGGNTRIPAIVCQLDEGWDALEASAAARRHTGRMRGSHGYAPDLPSMRAIFLARGPAFRQGVTLPAFDNVDVYPLLIQLLGLPPRPSDGTLAPLQPALAAPAR</sequence>
<organism evidence="2 3">
    <name type="scientific">Pseudoxanthomonas composti</name>
    <dbReference type="NCBI Taxonomy" id="2137479"/>
    <lineage>
        <taxon>Bacteria</taxon>
        <taxon>Pseudomonadati</taxon>
        <taxon>Pseudomonadota</taxon>
        <taxon>Gammaproteobacteria</taxon>
        <taxon>Lysobacterales</taxon>
        <taxon>Lysobacteraceae</taxon>
        <taxon>Pseudoxanthomonas</taxon>
    </lineage>
</organism>
<keyword evidence="1" id="KW-0732">Signal</keyword>
<dbReference type="Gene3D" id="3.30.1360.180">
    <property type="match status" value="1"/>
</dbReference>
<dbReference type="Pfam" id="PF01663">
    <property type="entry name" value="Phosphodiest"/>
    <property type="match status" value="1"/>
</dbReference>
<evidence type="ECO:0000256" key="1">
    <source>
        <dbReference type="SAM" id="SignalP"/>
    </source>
</evidence>
<keyword evidence="3" id="KW-1185">Reference proteome</keyword>
<dbReference type="CDD" id="cd16018">
    <property type="entry name" value="Enpp"/>
    <property type="match status" value="1"/>
</dbReference>
<accession>A0A4Q1JUJ0</accession>
<dbReference type="EMBL" id="SAWZ01000005">
    <property type="protein sequence ID" value="RXR05381.1"/>
    <property type="molecule type" value="Genomic_DNA"/>
</dbReference>
<reference evidence="2 3" key="1">
    <citation type="submission" date="2019-01" db="EMBL/GenBank/DDBJ databases">
        <title>Pseudoxanthomonas composti sp. nov., isolated from compost.</title>
        <authorList>
            <person name="Yang G."/>
        </authorList>
    </citation>
    <scope>NUCLEOTIDE SEQUENCE [LARGE SCALE GENOMIC DNA]</scope>
    <source>
        <strain evidence="2 3">GSS15</strain>
    </source>
</reference>
<evidence type="ECO:0000313" key="2">
    <source>
        <dbReference type="EMBL" id="RXR05381.1"/>
    </source>
</evidence>
<dbReference type="InterPro" id="IPR017850">
    <property type="entry name" value="Alkaline_phosphatase_core_sf"/>
</dbReference>
<name>A0A4Q1JUJ0_9GAMM</name>